<dbReference type="RefSeq" id="WP_186963092.1">
    <property type="nucleotide sequence ID" value="NZ_JACOPR010000002.1"/>
</dbReference>
<feature type="chain" id="PRO_5045755215" description="Secreted protein" evidence="1">
    <location>
        <begin position="29"/>
        <end position="133"/>
    </location>
</feature>
<keyword evidence="3" id="KW-1185">Reference proteome</keyword>
<name>A0ABR7HR00_9FIRM</name>
<protein>
    <recommendedName>
        <fullName evidence="4">Secreted protein</fullName>
    </recommendedName>
</protein>
<feature type="signal peptide" evidence="1">
    <location>
        <begin position="1"/>
        <end position="28"/>
    </location>
</feature>
<organism evidence="2 3">
    <name type="scientific">Pseudoflavonifractor hominis</name>
    <dbReference type="NCBI Taxonomy" id="2763059"/>
    <lineage>
        <taxon>Bacteria</taxon>
        <taxon>Bacillati</taxon>
        <taxon>Bacillota</taxon>
        <taxon>Clostridia</taxon>
        <taxon>Eubacteriales</taxon>
        <taxon>Oscillospiraceae</taxon>
        <taxon>Pseudoflavonifractor</taxon>
    </lineage>
</organism>
<sequence length="133" mass="15363">MKKAKKYLGILCGAAIMCSILVPSCAVAQPTKETPRETEDKIGTEEIQPRWEECTECTDGKVYKTKTVYTGWIRVRTNPCIHGGEEHGDLDHREERKRIETYQCVNCKQGYDKTYTEARVWCEFFNDYVNAID</sequence>
<evidence type="ECO:0000313" key="2">
    <source>
        <dbReference type="EMBL" id="MBC5729960.1"/>
    </source>
</evidence>
<keyword evidence="1" id="KW-0732">Signal</keyword>
<evidence type="ECO:0008006" key="4">
    <source>
        <dbReference type="Google" id="ProtNLM"/>
    </source>
</evidence>
<proteinExistence type="predicted"/>
<evidence type="ECO:0000313" key="3">
    <source>
        <dbReference type="Proteomes" id="UP000660021"/>
    </source>
</evidence>
<dbReference type="Proteomes" id="UP000660021">
    <property type="component" value="Unassembled WGS sequence"/>
</dbReference>
<comment type="caution">
    <text evidence="2">The sequence shown here is derived from an EMBL/GenBank/DDBJ whole genome shotgun (WGS) entry which is preliminary data.</text>
</comment>
<dbReference type="EMBL" id="JACOPR010000002">
    <property type="protein sequence ID" value="MBC5729960.1"/>
    <property type="molecule type" value="Genomic_DNA"/>
</dbReference>
<gene>
    <name evidence="2" type="ORF">H8S34_03830</name>
</gene>
<evidence type="ECO:0000256" key="1">
    <source>
        <dbReference type="SAM" id="SignalP"/>
    </source>
</evidence>
<reference evidence="2 3" key="1">
    <citation type="submission" date="2020-08" db="EMBL/GenBank/DDBJ databases">
        <title>Genome public.</title>
        <authorList>
            <person name="Liu C."/>
            <person name="Sun Q."/>
        </authorList>
    </citation>
    <scope>NUCLEOTIDE SEQUENCE [LARGE SCALE GENOMIC DNA]</scope>
    <source>
        <strain evidence="2 3">New-38</strain>
    </source>
</reference>
<accession>A0ABR7HR00</accession>